<comment type="caution">
    <text evidence="1">The sequence shown here is derived from an EMBL/GenBank/DDBJ whole genome shotgun (WGS) entry which is preliminary data.</text>
</comment>
<sequence length="70" mass="7802">MWLQLRAVRIYQRLLILINCAHSCGGFGKDSLLPSPPTSWTAERHGRGHTDVVDRVLARLQALAKCGLSF</sequence>
<dbReference type="Proteomes" id="UP000814140">
    <property type="component" value="Unassembled WGS sequence"/>
</dbReference>
<evidence type="ECO:0000313" key="2">
    <source>
        <dbReference type="Proteomes" id="UP000814140"/>
    </source>
</evidence>
<protein>
    <submittedName>
        <fullName evidence="1">Uncharacterized protein</fullName>
    </submittedName>
</protein>
<organism evidence="1 2">
    <name type="scientific">Artomyces pyxidatus</name>
    <dbReference type="NCBI Taxonomy" id="48021"/>
    <lineage>
        <taxon>Eukaryota</taxon>
        <taxon>Fungi</taxon>
        <taxon>Dikarya</taxon>
        <taxon>Basidiomycota</taxon>
        <taxon>Agaricomycotina</taxon>
        <taxon>Agaricomycetes</taxon>
        <taxon>Russulales</taxon>
        <taxon>Auriscalpiaceae</taxon>
        <taxon>Artomyces</taxon>
    </lineage>
</organism>
<reference evidence="1" key="2">
    <citation type="journal article" date="2022" name="New Phytol.">
        <title>Evolutionary transition to the ectomycorrhizal habit in the genomes of a hyperdiverse lineage of mushroom-forming fungi.</title>
        <authorList>
            <person name="Looney B."/>
            <person name="Miyauchi S."/>
            <person name="Morin E."/>
            <person name="Drula E."/>
            <person name="Courty P.E."/>
            <person name="Kohler A."/>
            <person name="Kuo A."/>
            <person name="LaButti K."/>
            <person name="Pangilinan J."/>
            <person name="Lipzen A."/>
            <person name="Riley R."/>
            <person name="Andreopoulos W."/>
            <person name="He G."/>
            <person name="Johnson J."/>
            <person name="Nolan M."/>
            <person name="Tritt A."/>
            <person name="Barry K.W."/>
            <person name="Grigoriev I.V."/>
            <person name="Nagy L.G."/>
            <person name="Hibbett D."/>
            <person name="Henrissat B."/>
            <person name="Matheny P.B."/>
            <person name="Labbe J."/>
            <person name="Martin F.M."/>
        </authorList>
    </citation>
    <scope>NUCLEOTIDE SEQUENCE</scope>
    <source>
        <strain evidence="1">HHB10654</strain>
    </source>
</reference>
<name>A0ACB8TDZ6_9AGAM</name>
<evidence type="ECO:0000313" key="1">
    <source>
        <dbReference type="EMBL" id="KAI0066642.1"/>
    </source>
</evidence>
<proteinExistence type="predicted"/>
<reference evidence="1" key="1">
    <citation type="submission" date="2021-03" db="EMBL/GenBank/DDBJ databases">
        <authorList>
            <consortium name="DOE Joint Genome Institute"/>
            <person name="Ahrendt S."/>
            <person name="Looney B.P."/>
            <person name="Miyauchi S."/>
            <person name="Morin E."/>
            <person name="Drula E."/>
            <person name="Courty P.E."/>
            <person name="Chicoki N."/>
            <person name="Fauchery L."/>
            <person name="Kohler A."/>
            <person name="Kuo A."/>
            <person name="Labutti K."/>
            <person name="Pangilinan J."/>
            <person name="Lipzen A."/>
            <person name="Riley R."/>
            <person name="Andreopoulos W."/>
            <person name="He G."/>
            <person name="Johnson J."/>
            <person name="Barry K.W."/>
            <person name="Grigoriev I.V."/>
            <person name="Nagy L."/>
            <person name="Hibbett D."/>
            <person name="Henrissat B."/>
            <person name="Matheny P.B."/>
            <person name="Labbe J."/>
            <person name="Martin F."/>
        </authorList>
    </citation>
    <scope>NUCLEOTIDE SEQUENCE</scope>
    <source>
        <strain evidence="1">HHB10654</strain>
    </source>
</reference>
<accession>A0ACB8TDZ6</accession>
<gene>
    <name evidence="1" type="ORF">BV25DRAFT_1820680</name>
</gene>
<keyword evidence="2" id="KW-1185">Reference proteome</keyword>
<dbReference type="EMBL" id="MU277192">
    <property type="protein sequence ID" value="KAI0066642.1"/>
    <property type="molecule type" value="Genomic_DNA"/>
</dbReference>